<name>A0A0A5GIC6_9BACI</name>
<protein>
    <submittedName>
        <fullName evidence="4">Succinate-semialdehyde dehdyrogenase</fullName>
        <ecNumber evidence="4">1.2.1.16</ecNumber>
    </submittedName>
</protein>
<dbReference type="SUPFAM" id="SSF53720">
    <property type="entry name" value="ALDH-like"/>
    <property type="match status" value="1"/>
</dbReference>
<dbReference type="CDD" id="cd07103">
    <property type="entry name" value="ALDH_F5_SSADH_GabD"/>
    <property type="match status" value="1"/>
</dbReference>
<evidence type="ECO:0000313" key="4">
    <source>
        <dbReference type="EMBL" id="KGX91774.1"/>
    </source>
</evidence>
<evidence type="ECO:0000256" key="2">
    <source>
        <dbReference type="ARBA" id="ARBA00023002"/>
    </source>
</evidence>
<dbReference type="GO" id="GO:0009450">
    <property type="term" value="P:gamma-aminobutyric acid catabolic process"/>
    <property type="evidence" value="ECO:0007669"/>
    <property type="project" value="TreeGrafter"/>
</dbReference>
<comment type="similarity">
    <text evidence="1">Belongs to the aldehyde dehydrogenase family.</text>
</comment>
<dbReference type="InterPro" id="IPR016162">
    <property type="entry name" value="Ald_DH_N"/>
</dbReference>
<dbReference type="Gene3D" id="3.40.309.10">
    <property type="entry name" value="Aldehyde Dehydrogenase, Chain A, domain 2"/>
    <property type="match status" value="1"/>
</dbReference>
<dbReference type="PANTHER" id="PTHR43353:SF5">
    <property type="entry name" value="SUCCINATE-SEMIALDEHYDE DEHYDROGENASE, MITOCHONDRIAL"/>
    <property type="match status" value="1"/>
</dbReference>
<evidence type="ECO:0000313" key="5">
    <source>
        <dbReference type="Proteomes" id="UP000030403"/>
    </source>
</evidence>
<feature type="domain" description="Aldehyde dehydrogenase" evidence="3">
    <location>
        <begin position="7"/>
        <end position="468"/>
    </location>
</feature>
<dbReference type="PANTHER" id="PTHR43353">
    <property type="entry name" value="SUCCINATE-SEMIALDEHYDE DEHYDROGENASE, MITOCHONDRIAL"/>
    <property type="match status" value="1"/>
</dbReference>
<evidence type="ECO:0000256" key="1">
    <source>
        <dbReference type="ARBA" id="ARBA00009986"/>
    </source>
</evidence>
<dbReference type="InterPro" id="IPR016161">
    <property type="entry name" value="Ald_DH/histidinol_DH"/>
</dbReference>
<keyword evidence="5" id="KW-1185">Reference proteome</keyword>
<organism evidence="4 5">
    <name type="scientific">Pontibacillus marinus BH030004 = DSM 16465</name>
    <dbReference type="NCBI Taxonomy" id="1385511"/>
    <lineage>
        <taxon>Bacteria</taxon>
        <taxon>Bacillati</taxon>
        <taxon>Bacillota</taxon>
        <taxon>Bacilli</taxon>
        <taxon>Bacillales</taxon>
        <taxon>Bacillaceae</taxon>
        <taxon>Pontibacillus</taxon>
    </lineage>
</organism>
<dbReference type="InterPro" id="IPR016163">
    <property type="entry name" value="Ald_DH_C"/>
</dbReference>
<reference evidence="4 5" key="1">
    <citation type="submission" date="2013-08" db="EMBL/GenBank/DDBJ databases">
        <authorList>
            <person name="Huang J."/>
            <person name="Wang G."/>
        </authorList>
    </citation>
    <scope>NUCLEOTIDE SEQUENCE [LARGE SCALE GENOMIC DNA]</scope>
    <source>
        <strain evidence="4 5">BH030004</strain>
    </source>
</reference>
<evidence type="ECO:0000259" key="3">
    <source>
        <dbReference type="Pfam" id="PF00171"/>
    </source>
</evidence>
<accession>A0A0A5GIC6</accession>
<dbReference type="InterPro" id="IPR050740">
    <property type="entry name" value="Aldehyde_DH_Superfamily"/>
</dbReference>
<dbReference type="FunFam" id="3.40.605.10:FF:000005">
    <property type="entry name" value="Succinate-semialdehyde dehydrogenase I"/>
    <property type="match status" value="1"/>
</dbReference>
<comment type="caution">
    <text evidence="4">The sequence shown here is derived from an EMBL/GenBank/DDBJ whole genome shotgun (WGS) entry which is preliminary data.</text>
</comment>
<dbReference type="Proteomes" id="UP000030403">
    <property type="component" value="Unassembled WGS sequence"/>
</dbReference>
<dbReference type="EMBL" id="AVPF01000001">
    <property type="protein sequence ID" value="KGX91774.1"/>
    <property type="molecule type" value="Genomic_DNA"/>
</dbReference>
<dbReference type="Pfam" id="PF00171">
    <property type="entry name" value="Aldedh"/>
    <property type="match status" value="1"/>
</dbReference>
<dbReference type="InterPro" id="IPR015590">
    <property type="entry name" value="Aldehyde_DH_dom"/>
</dbReference>
<keyword evidence="2 4" id="KW-0560">Oxidoreductase</keyword>
<dbReference type="AlphaFoldDB" id="A0A0A5GIC6"/>
<sequence length="474" mass="51715">MYINGRWIESTEHTIEIINPATGEHVQEVAAGGQKETKETIDAAKQAFKMWKNKTGKERGQYLKEIARLMVEKKDVLAEAITKEMGKPFEDAKREILVAADYTEWYGEEAKRVYGDVIPASVPDKHLMVVRQPVGVTAAITPWNFPVSMITRKIAPALAAGCTVIIKPAPSTPLSAIEVFKCFHEAGLPEGVANLIIGPAEEIGPELTSNKDVRKLTFTGSTNVGKHLMRESATNVKKVSMELGGHAPFLVFEDADIDEAVKGALLTKFKNAGQTCISTNRVYVAESIAEVFQRKLTEKVAELKVGNGMEAGVDVGPLVNEQALEKVQDHVADAIKHGGEVLVGGNTFEKEGLSGNFYQPTVIANANESMKIATEETFGPVLPVFTFTNEDDVIERANHDRYGLAAYCYTKDMSRGYHLMNELEYGIIGINDPGPVAAQAPFGGVKESGVGREGGKHGMDEFVEEKFVSMNVKR</sequence>
<dbReference type="eggNOG" id="COG1012">
    <property type="taxonomic scope" value="Bacteria"/>
</dbReference>
<proteinExistence type="inferred from homology"/>
<dbReference type="GO" id="GO:0004777">
    <property type="term" value="F:succinate-semialdehyde dehydrogenase (NAD+) activity"/>
    <property type="evidence" value="ECO:0007669"/>
    <property type="project" value="TreeGrafter"/>
</dbReference>
<gene>
    <name evidence="4" type="primary">gabD</name>
    <name evidence="4" type="ORF">N783_00550</name>
</gene>
<dbReference type="EC" id="1.2.1.16" evidence="4"/>
<dbReference type="Gene3D" id="3.40.605.10">
    <property type="entry name" value="Aldehyde Dehydrogenase, Chain A, domain 1"/>
    <property type="match status" value="1"/>
</dbReference>
<dbReference type="FunFam" id="3.40.309.10:FF:000004">
    <property type="entry name" value="Succinate-semialdehyde dehydrogenase I"/>
    <property type="match status" value="1"/>
</dbReference>
<dbReference type="STRING" id="1385511.GCA_000425225_00145"/>